<dbReference type="AlphaFoldDB" id="A0A7J4IXJ7"/>
<dbReference type="Pfam" id="PF00188">
    <property type="entry name" value="CAP"/>
    <property type="match status" value="1"/>
</dbReference>
<organism evidence="3 4">
    <name type="scientific">Candidatus Iainarchaeum sp</name>
    <dbReference type="NCBI Taxonomy" id="3101447"/>
    <lineage>
        <taxon>Archaea</taxon>
        <taxon>Candidatus Iainarchaeota</taxon>
        <taxon>Candidatus Iainarchaeia</taxon>
        <taxon>Candidatus Iainarchaeales</taxon>
        <taxon>Candidatus Iainarchaeaceae</taxon>
        <taxon>Candidatus Iainarchaeum</taxon>
    </lineage>
</organism>
<dbReference type="CDD" id="cd05379">
    <property type="entry name" value="CAP_bacterial"/>
    <property type="match status" value="1"/>
</dbReference>
<evidence type="ECO:0000256" key="1">
    <source>
        <dbReference type="SAM" id="Phobius"/>
    </source>
</evidence>
<dbReference type="Gene3D" id="3.40.33.10">
    <property type="entry name" value="CAP"/>
    <property type="match status" value="1"/>
</dbReference>
<evidence type="ECO:0000313" key="4">
    <source>
        <dbReference type="Proteomes" id="UP000565078"/>
    </source>
</evidence>
<evidence type="ECO:0000259" key="2">
    <source>
        <dbReference type="Pfam" id="PF00188"/>
    </source>
</evidence>
<name>A0A7J4IXJ7_9ARCH</name>
<comment type="caution">
    <text evidence="3">The sequence shown here is derived from an EMBL/GenBank/DDBJ whole genome shotgun (WGS) entry which is preliminary data.</text>
</comment>
<keyword evidence="1" id="KW-0812">Transmembrane</keyword>
<dbReference type="InterPro" id="IPR035940">
    <property type="entry name" value="CAP_sf"/>
</dbReference>
<protein>
    <submittedName>
        <fullName evidence="3">CAP domain-containing protein</fullName>
    </submittedName>
</protein>
<dbReference type="SUPFAM" id="SSF55797">
    <property type="entry name" value="PR-1-like"/>
    <property type="match status" value="1"/>
</dbReference>
<reference evidence="4" key="1">
    <citation type="journal article" date="2020" name="bioRxiv">
        <title>A rank-normalized archaeal taxonomy based on genome phylogeny resolves widespread incomplete and uneven classifications.</title>
        <authorList>
            <person name="Rinke C."/>
            <person name="Chuvochina M."/>
            <person name="Mussig A.J."/>
            <person name="Chaumeil P.-A."/>
            <person name="Waite D.W."/>
            <person name="Whitman W.B."/>
            <person name="Parks D.H."/>
            <person name="Hugenholtz P."/>
        </authorList>
    </citation>
    <scope>NUCLEOTIDE SEQUENCE [LARGE SCALE GENOMIC DNA]</scope>
</reference>
<dbReference type="EMBL" id="DUGC01000090">
    <property type="protein sequence ID" value="HIH10128.1"/>
    <property type="molecule type" value="Genomic_DNA"/>
</dbReference>
<sequence length="255" mass="28386">MIERLKNAASTAARNLKSMADYLIERPKEFPYWLVAVITVGILSAVLLNATFTHTYSGVIERRSNSGSNPIEIINNIIRPPGETVVIGDDGESSTAYVRELEKRVHFYINQQRIANAKAPFEYDEALADIARLHSAEMAQYNYLSHTNRQGQGPTERAKAAGYPVAKTFHNGWVAEAIGEDAAYAYAYSSASYNNGGPYNYNWKSVDALALEIVDRWMVGHAPHRNNLLSDDFEKEGIGIAISGGYKVFVTQDMW</sequence>
<feature type="transmembrane region" description="Helical" evidence="1">
    <location>
        <begin position="30"/>
        <end position="52"/>
    </location>
</feature>
<dbReference type="PANTHER" id="PTHR31157">
    <property type="entry name" value="SCP DOMAIN-CONTAINING PROTEIN"/>
    <property type="match status" value="1"/>
</dbReference>
<dbReference type="Proteomes" id="UP000565078">
    <property type="component" value="Unassembled WGS sequence"/>
</dbReference>
<feature type="domain" description="SCP" evidence="2">
    <location>
        <begin position="108"/>
        <end position="253"/>
    </location>
</feature>
<accession>A0A7J4IXJ7</accession>
<gene>
    <name evidence="3" type="ORF">HA254_05690</name>
</gene>
<proteinExistence type="predicted"/>
<dbReference type="InterPro" id="IPR014044">
    <property type="entry name" value="CAP_dom"/>
</dbReference>
<keyword evidence="1" id="KW-1133">Transmembrane helix</keyword>
<evidence type="ECO:0000313" key="3">
    <source>
        <dbReference type="EMBL" id="HIH10128.1"/>
    </source>
</evidence>
<dbReference type="PANTHER" id="PTHR31157:SF1">
    <property type="entry name" value="SCP DOMAIN-CONTAINING PROTEIN"/>
    <property type="match status" value="1"/>
</dbReference>
<keyword evidence="1" id="KW-0472">Membrane</keyword>